<dbReference type="PANTHER" id="PTHR13246">
    <property type="entry name" value="ENDO BETA N-ACETYLGLUCOSAMINIDASE"/>
    <property type="match status" value="1"/>
</dbReference>
<keyword evidence="5" id="KW-0378">Hydrolase</keyword>
<dbReference type="PANTHER" id="PTHR13246:SF1">
    <property type="entry name" value="CYTOSOLIC ENDO-BETA-N-ACETYLGLUCOSAMINIDASE"/>
    <property type="match status" value="1"/>
</dbReference>
<dbReference type="Pfam" id="PF03644">
    <property type="entry name" value="Glyco_hydro_85"/>
    <property type="match status" value="1"/>
</dbReference>
<protein>
    <recommendedName>
        <fullName evidence="9">Cytosolic endo-beta-N-acetylglucosaminidase</fullName>
        <ecNumber evidence="3">3.2.1.96</ecNumber>
    </recommendedName>
</protein>
<feature type="domain" description="Cytosolic endo-beta-N-acetylglucosaminidase TIM barrel" evidence="11">
    <location>
        <begin position="72"/>
        <end position="349"/>
    </location>
</feature>
<dbReference type="FunFam" id="3.20.20.80:FF:000043">
    <property type="entry name" value="cytosolic endo-beta-N-acetylglucosaminidase"/>
    <property type="match status" value="1"/>
</dbReference>
<name>A0AAN9GLC1_9CAEN</name>
<evidence type="ECO:0000256" key="8">
    <source>
        <dbReference type="ARBA" id="ARBA00054935"/>
    </source>
</evidence>
<dbReference type="InterPro" id="IPR005201">
    <property type="entry name" value="TIM_ENGase"/>
</dbReference>
<evidence type="ECO:0000256" key="4">
    <source>
        <dbReference type="ARBA" id="ARBA00022490"/>
    </source>
</evidence>
<dbReference type="Gene3D" id="3.20.20.80">
    <property type="entry name" value="Glycosidases"/>
    <property type="match status" value="1"/>
</dbReference>
<organism evidence="12 13">
    <name type="scientific">Littorina saxatilis</name>
    <dbReference type="NCBI Taxonomy" id="31220"/>
    <lineage>
        <taxon>Eukaryota</taxon>
        <taxon>Metazoa</taxon>
        <taxon>Spiralia</taxon>
        <taxon>Lophotrochozoa</taxon>
        <taxon>Mollusca</taxon>
        <taxon>Gastropoda</taxon>
        <taxon>Caenogastropoda</taxon>
        <taxon>Littorinimorpha</taxon>
        <taxon>Littorinoidea</taxon>
        <taxon>Littorinidae</taxon>
        <taxon>Littorina</taxon>
    </lineage>
</organism>
<comment type="catalytic activity">
    <reaction evidence="7">
        <text>an N(4)-(oligosaccharide-(1-&gt;3)-[oligosaccharide-(1-&gt;6)]-beta-D-Man-(1-&gt;4)-beta-D-GlcNAc-(1-&gt;4)-alpha-D-GlcNAc)-L-asparaginyl-[protein] + H2O = an oligosaccharide-(1-&gt;3)-[oligosaccharide-(1-&gt;6)]-beta-D-Man-(1-&gt;4)-D-GlcNAc + N(4)-(N-acetyl-beta-D-glucosaminyl)-L-asparaginyl-[protein]</text>
        <dbReference type="Rhea" id="RHEA:73067"/>
        <dbReference type="Rhea" id="RHEA-COMP:12603"/>
        <dbReference type="Rhea" id="RHEA-COMP:18176"/>
        <dbReference type="ChEBI" id="CHEBI:15377"/>
        <dbReference type="ChEBI" id="CHEBI:132248"/>
        <dbReference type="ChEBI" id="CHEBI:192714"/>
        <dbReference type="ChEBI" id="CHEBI:192715"/>
        <dbReference type="EC" id="3.2.1.96"/>
    </reaction>
</comment>
<evidence type="ECO:0000256" key="3">
    <source>
        <dbReference type="ARBA" id="ARBA00012566"/>
    </source>
</evidence>
<sequence length="759" mass="84525">MFDCQGACVGVEPETRQPQSQALKTLQEVLSWKPTNEQLLHSLTSRAKTFVRPTEQRKKPYTLVCHDFKGGYLEDRYLQGGRKEDAYYFCRWECIDMFVYFSHHFVTVPPLGWTRAAHKHKTIILGTIITEWKDGEALWATVLGSKETQHQLVANLVAICKYHDFDGWLVNVENKIEESQVAALKDFVELLTKESHRQLPGSSVLWYDSVTRKGDLKWQDELNEENSMFFDACDGIFLNYCWTPEKLAASKETAKEKGRLFDVFVGIDVFGRGCPGGGGFNTREALHHARENNLSAAVFAPGWVLETLGVADFEDNDCRFWAKLHDLCPPSGASTLPLSSAFCQGHGDAFFCMGEEMTGRPWYNMSLQQRQPERTRVYGFEDPTNQATQPSLNTCLSSAYLGGCSVELSAHLTRPLQTVSFRLYSIKSKLDETLYCSYTYKENSDAPCDAYLVLTFGSGLLTRRAIMGPGQESPHGLEKELSHSLAEGTGNGCEPPSKRARIESGTRTETGTRTDTGTVYVGPMREEELEPVKSSLWFHDLQETNRSRGREGWITRHFRVDTTKVTPSASNSGEEAISVSVSLSRPLAASSSSVDQSEGNGAGELHQDIQRTSILLGHLQVFRERDLKLEAPKVTNIKLKKMEPLLISDPTEASVASKDSSDKRGNGNFTNHLSEPSYFIQWDVEGDSGVDYFNVYMMAGDTSVLIGHTATNSFVTTVGAKFVHDDRVTVTVQPVLSATGLPPVLSKCARETLLLSEKA</sequence>
<evidence type="ECO:0000259" key="11">
    <source>
        <dbReference type="Pfam" id="PF03644"/>
    </source>
</evidence>
<gene>
    <name evidence="12" type="ORF">V1264_012312</name>
</gene>
<evidence type="ECO:0000256" key="9">
    <source>
        <dbReference type="ARBA" id="ARBA00072457"/>
    </source>
</evidence>
<feature type="region of interest" description="Disordered" evidence="10">
    <location>
        <begin position="483"/>
        <end position="518"/>
    </location>
</feature>
<dbReference type="EC" id="3.2.1.96" evidence="3"/>
<comment type="function">
    <text evidence="8">Endoglycosidase that releases N-glycans from glycoproteins by cleaving the beta-1,4-glycosidic bond in the N,N'-diacetylchitobiose core. Involved in the processing of free oligosaccharides in the cytosol.</text>
</comment>
<keyword evidence="13" id="KW-1185">Reference proteome</keyword>
<evidence type="ECO:0000256" key="5">
    <source>
        <dbReference type="ARBA" id="ARBA00022801"/>
    </source>
</evidence>
<evidence type="ECO:0000313" key="13">
    <source>
        <dbReference type="Proteomes" id="UP001374579"/>
    </source>
</evidence>
<evidence type="ECO:0000256" key="7">
    <source>
        <dbReference type="ARBA" id="ARBA00034414"/>
    </source>
</evidence>
<reference evidence="12 13" key="1">
    <citation type="submission" date="2024-02" db="EMBL/GenBank/DDBJ databases">
        <title>Chromosome-scale genome assembly of the rough periwinkle Littorina saxatilis.</title>
        <authorList>
            <person name="De Jode A."/>
            <person name="Faria R."/>
            <person name="Formenti G."/>
            <person name="Sims Y."/>
            <person name="Smith T.P."/>
            <person name="Tracey A."/>
            <person name="Wood J.M.D."/>
            <person name="Zagrodzka Z.B."/>
            <person name="Johannesson K."/>
            <person name="Butlin R.K."/>
            <person name="Leder E.H."/>
        </authorList>
    </citation>
    <scope>NUCLEOTIDE SEQUENCE [LARGE SCALE GENOMIC DNA]</scope>
    <source>
        <strain evidence="12">Snail1</strain>
        <tissue evidence="12">Muscle</tissue>
    </source>
</reference>
<comment type="caution">
    <text evidence="12">The sequence shown here is derived from an EMBL/GenBank/DDBJ whole genome shotgun (WGS) entry which is preliminary data.</text>
</comment>
<proteinExistence type="inferred from homology"/>
<dbReference type="GO" id="GO:0005829">
    <property type="term" value="C:cytosol"/>
    <property type="evidence" value="ECO:0007669"/>
    <property type="project" value="UniProtKB-SubCell"/>
</dbReference>
<keyword evidence="4" id="KW-0963">Cytoplasm</keyword>
<dbReference type="EMBL" id="JBAMIC010000002">
    <property type="protein sequence ID" value="KAK7112938.1"/>
    <property type="molecule type" value="Genomic_DNA"/>
</dbReference>
<dbReference type="GO" id="GO:0033925">
    <property type="term" value="F:mannosyl-glycoprotein endo-beta-N-acetylglucosaminidase activity"/>
    <property type="evidence" value="ECO:0007669"/>
    <property type="project" value="UniProtKB-EC"/>
</dbReference>
<evidence type="ECO:0000256" key="10">
    <source>
        <dbReference type="SAM" id="MobiDB-lite"/>
    </source>
</evidence>
<dbReference type="Gene3D" id="2.60.120.260">
    <property type="entry name" value="Galactose-binding domain-like"/>
    <property type="match status" value="1"/>
</dbReference>
<evidence type="ECO:0000313" key="12">
    <source>
        <dbReference type="EMBL" id="KAK7112938.1"/>
    </source>
</evidence>
<dbReference type="CDD" id="cd06547">
    <property type="entry name" value="GH85_ENGase"/>
    <property type="match status" value="1"/>
</dbReference>
<keyword evidence="6" id="KW-0326">Glycosidase</keyword>
<evidence type="ECO:0000256" key="6">
    <source>
        <dbReference type="ARBA" id="ARBA00023295"/>
    </source>
</evidence>
<dbReference type="InterPro" id="IPR032979">
    <property type="entry name" value="ENGase"/>
</dbReference>
<comment type="similarity">
    <text evidence="2">Belongs to the glycosyl hydrolase 85 family.</text>
</comment>
<feature type="compositionally biased region" description="Basic and acidic residues" evidence="10">
    <location>
        <begin position="496"/>
        <end position="512"/>
    </location>
</feature>
<dbReference type="AlphaFoldDB" id="A0AAN9GLC1"/>
<feature type="region of interest" description="Disordered" evidence="10">
    <location>
        <begin position="650"/>
        <end position="669"/>
    </location>
</feature>
<accession>A0AAN9GLC1</accession>
<comment type="subcellular location">
    <subcellularLocation>
        <location evidence="1">Cytoplasm</location>
        <location evidence="1">Cytosol</location>
    </subcellularLocation>
</comment>
<evidence type="ECO:0000256" key="2">
    <source>
        <dbReference type="ARBA" id="ARBA00007849"/>
    </source>
</evidence>
<dbReference type="Proteomes" id="UP001374579">
    <property type="component" value="Unassembled WGS sequence"/>
</dbReference>
<evidence type="ECO:0000256" key="1">
    <source>
        <dbReference type="ARBA" id="ARBA00004514"/>
    </source>
</evidence>